<dbReference type="OrthoDB" id="8293568at2"/>
<dbReference type="SUPFAM" id="SSF52540">
    <property type="entry name" value="P-loop containing nucleoside triphosphate hydrolases"/>
    <property type="match status" value="1"/>
</dbReference>
<dbReference type="GO" id="GO:0016740">
    <property type="term" value="F:transferase activity"/>
    <property type="evidence" value="ECO:0007669"/>
    <property type="project" value="UniProtKB-KW"/>
</dbReference>
<name>A0A1X7D455_TRICW</name>
<keyword evidence="2" id="KW-1185">Reference proteome</keyword>
<dbReference type="Proteomes" id="UP000192911">
    <property type="component" value="Unassembled WGS sequence"/>
</dbReference>
<dbReference type="RefSeq" id="WP_085225124.1">
    <property type="nucleotide sequence ID" value="NZ_BSQD01000002.1"/>
</dbReference>
<dbReference type="Gene3D" id="1.10.287.890">
    <property type="entry name" value="Crystal structure of tRNA isopentenylpyrophosphate transferase (bh2366) domain"/>
    <property type="match status" value="1"/>
</dbReference>
<dbReference type="EMBL" id="FXAH01000002">
    <property type="protein sequence ID" value="SMF08514.1"/>
    <property type="molecule type" value="Genomic_DNA"/>
</dbReference>
<accession>A0A1X7D455</accession>
<dbReference type="Pfam" id="PF01745">
    <property type="entry name" value="IPT"/>
    <property type="match status" value="1"/>
</dbReference>
<sequence length="239" mass="26838">MTIRLYMIWGPTTTGKTALSVALARMVGVPVLSLDRVQCCHEIAVGSGRPSPEELEGTAREYLCHRRVADGVVSAAEANRLLKAKVLDYSRHLPALILEGGSVSLFNEMTADDSWAHIAEWVLQRVPLPAQDVFMKRARGRARAMLDAPAGERSMLDELVDLWRDPRTHAVLEDIDGYRQLIGYARAAGIPVVELSNAAPEIFDDWVELIAREYWEHACWQEQRFASPPTCWRHVAHAW</sequence>
<organism evidence="1 2">
    <name type="scientific">Trinickia caryophylli</name>
    <name type="common">Paraburkholderia caryophylli</name>
    <dbReference type="NCBI Taxonomy" id="28094"/>
    <lineage>
        <taxon>Bacteria</taxon>
        <taxon>Pseudomonadati</taxon>
        <taxon>Pseudomonadota</taxon>
        <taxon>Betaproteobacteria</taxon>
        <taxon>Burkholderiales</taxon>
        <taxon>Burkholderiaceae</taxon>
        <taxon>Trinickia</taxon>
    </lineage>
</organism>
<protein>
    <submittedName>
        <fullName evidence="1">Isopentenyl transferase</fullName>
    </submittedName>
</protein>
<dbReference type="STRING" id="28094.SAMN06295900_102367"/>
<dbReference type="Gene3D" id="3.40.50.300">
    <property type="entry name" value="P-loop containing nucleotide triphosphate hydrolases"/>
    <property type="match status" value="1"/>
</dbReference>
<evidence type="ECO:0000313" key="2">
    <source>
        <dbReference type="Proteomes" id="UP000192911"/>
    </source>
</evidence>
<gene>
    <name evidence="1" type="ORF">SAMN06295900_102367</name>
</gene>
<dbReference type="GeneID" id="95552311"/>
<evidence type="ECO:0000313" key="1">
    <source>
        <dbReference type="EMBL" id="SMF08514.1"/>
    </source>
</evidence>
<proteinExistence type="predicted"/>
<reference evidence="2" key="1">
    <citation type="submission" date="2017-04" db="EMBL/GenBank/DDBJ databases">
        <authorList>
            <person name="Varghese N."/>
            <person name="Submissions S."/>
        </authorList>
    </citation>
    <scope>NUCLEOTIDE SEQUENCE [LARGE SCALE GENOMIC DNA]</scope>
    <source>
        <strain evidence="2">Ballard 720</strain>
    </source>
</reference>
<dbReference type="AlphaFoldDB" id="A0A1X7D455"/>
<dbReference type="InterPro" id="IPR027417">
    <property type="entry name" value="P-loop_NTPase"/>
</dbReference>
<keyword evidence="1" id="KW-0808">Transferase</keyword>